<dbReference type="InterPro" id="IPR029055">
    <property type="entry name" value="Ntn_hydrolases_N"/>
</dbReference>
<dbReference type="InterPro" id="IPR014729">
    <property type="entry name" value="Rossmann-like_a/b/a_fold"/>
</dbReference>
<protein>
    <recommendedName>
        <fullName evidence="3">asparagine synthase (glutamine-hydrolyzing)</fullName>
        <ecNumber evidence="3">6.3.5.4</ecNumber>
    </recommendedName>
</protein>
<keyword evidence="5 7" id="KW-0067">ATP-binding</keyword>
<dbReference type="PANTHER" id="PTHR43284:SF1">
    <property type="entry name" value="ASPARAGINE SYNTHETASE"/>
    <property type="match status" value="1"/>
</dbReference>
<dbReference type="InterPro" id="IPR006426">
    <property type="entry name" value="Asn_synth_AEB"/>
</dbReference>
<dbReference type="PANTHER" id="PTHR43284">
    <property type="entry name" value="ASPARAGINE SYNTHETASE (GLUTAMINE-HYDROLYZING)"/>
    <property type="match status" value="1"/>
</dbReference>
<dbReference type="SUPFAM" id="SSF52402">
    <property type="entry name" value="Adenine nucleotide alpha hydrolases-like"/>
    <property type="match status" value="1"/>
</dbReference>
<keyword evidence="10" id="KW-1185">Reference proteome</keyword>
<evidence type="ECO:0000256" key="2">
    <source>
        <dbReference type="ARBA" id="ARBA00005752"/>
    </source>
</evidence>
<dbReference type="GO" id="GO:0006529">
    <property type="term" value="P:asparagine biosynthetic process"/>
    <property type="evidence" value="ECO:0007669"/>
    <property type="project" value="InterPro"/>
</dbReference>
<organism evidence="9 10">
    <name type="scientific">Palleronia abyssalis</name>
    <dbReference type="NCBI Taxonomy" id="1501240"/>
    <lineage>
        <taxon>Bacteria</taxon>
        <taxon>Pseudomonadati</taxon>
        <taxon>Pseudomonadota</taxon>
        <taxon>Alphaproteobacteria</taxon>
        <taxon>Rhodobacterales</taxon>
        <taxon>Roseobacteraceae</taxon>
        <taxon>Palleronia</taxon>
    </lineage>
</organism>
<feature type="domain" description="Glutamine amidotransferase type-2" evidence="8">
    <location>
        <begin position="2"/>
        <end position="204"/>
    </location>
</feature>
<dbReference type="RefSeq" id="WP_108895330.1">
    <property type="nucleotide sequence ID" value="NZ_ONZF01000009.1"/>
</dbReference>
<evidence type="ECO:0000256" key="7">
    <source>
        <dbReference type="PIRSR" id="PIRSR001589-2"/>
    </source>
</evidence>
<dbReference type="GO" id="GO:0004066">
    <property type="term" value="F:asparagine synthase (glutamine-hydrolyzing) activity"/>
    <property type="evidence" value="ECO:0007669"/>
    <property type="project" value="UniProtKB-EC"/>
</dbReference>
<dbReference type="Proteomes" id="UP000244912">
    <property type="component" value="Unassembled WGS sequence"/>
</dbReference>
<dbReference type="AlphaFoldDB" id="A0A2R8BZL8"/>
<dbReference type="InterPro" id="IPR001962">
    <property type="entry name" value="Asn_synthase"/>
</dbReference>
<evidence type="ECO:0000313" key="10">
    <source>
        <dbReference type="Proteomes" id="UP000244912"/>
    </source>
</evidence>
<dbReference type="PROSITE" id="PS51278">
    <property type="entry name" value="GATASE_TYPE_2"/>
    <property type="match status" value="1"/>
</dbReference>
<feature type="binding site" evidence="7">
    <location>
        <position position="94"/>
    </location>
    <ligand>
        <name>L-glutamine</name>
        <dbReference type="ChEBI" id="CHEBI:58359"/>
    </ligand>
</feature>
<evidence type="ECO:0000256" key="3">
    <source>
        <dbReference type="ARBA" id="ARBA00012737"/>
    </source>
</evidence>
<evidence type="ECO:0000256" key="1">
    <source>
        <dbReference type="ARBA" id="ARBA00005187"/>
    </source>
</evidence>
<evidence type="ECO:0000256" key="4">
    <source>
        <dbReference type="ARBA" id="ARBA00022741"/>
    </source>
</evidence>
<dbReference type="GO" id="GO:0005829">
    <property type="term" value="C:cytosol"/>
    <property type="evidence" value="ECO:0007669"/>
    <property type="project" value="TreeGrafter"/>
</dbReference>
<evidence type="ECO:0000256" key="6">
    <source>
        <dbReference type="ARBA" id="ARBA00048741"/>
    </source>
</evidence>
<dbReference type="SUPFAM" id="SSF56235">
    <property type="entry name" value="N-terminal nucleophile aminohydrolases (Ntn hydrolases)"/>
    <property type="match status" value="1"/>
</dbReference>
<name>A0A2R8BZL8_9RHOB</name>
<comment type="catalytic activity">
    <reaction evidence="6">
        <text>L-aspartate + L-glutamine + ATP + H2O = L-asparagine + L-glutamate + AMP + diphosphate + H(+)</text>
        <dbReference type="Rhea" id="RHEA:12228"/>
        <dbReference type="ChEBI" id="CHEBI:15377"/>
        <dbReference type="ChEBI" id="CHEBI:15378"/>
        <dbReference type="ChEBI" id="CHEBI:29985"/>
        <dbReference type="ChEBI" id="CHEBI:29991"/>
        <dbReference type="ChEBI" id="CHEBI:30616"/>
        <dbReference type="ChEBI" id="CHEBI:33019"/>
        <dbReference type="ChEBI" id="CHEBI:58048"/>
        <dbReference type="ChEBI" id="CHEBI:58359"/>
        <dbReference type="ChEBI" id="CHEBI:456215"/>
        <dbReference type="EC" id="6.3.5.4"/>
    </reaction>
</comment>
<dbReference type="PIRSF" id="PIRSF001589">
    <property type="entry name" value="Asn_synthetase_glu-h"/>
    <property type="match status" value="1"/>
</dbReference>
<dbReference type="EMBL" id="ONZF01000009">
    <property type="protein sequence ID" value="SPJ25536.1"/>
    <property type="molecule type" value="Genomic_DNA"/>
</dbReference>
<evidence type="ECO:0000256" key="5">
    <source>
        <dbReference type="ARBA" id="ARBA00022840"/>
    </source>
</evidence>
<evidence type="ECO:0000259" key="8">
    <source>
        <dbReference type="PROSITE" id="PS51278"/>
    </source>
</evidence>
<proteinExistence type="inferred from homology"/>
<dbReference type="Pfam" id="PF00733">
    <property type="entry name" value="Asn_synthase"/>
    <property type="match status" value="1"/>
</dbReference>
<feature type="binding site" evidence="7">
    <location>
        <position position="247"/>
    </location>
    <ligand>
        <name>ATP</name>
        <dbReference type="ChEBI" id="CHEBI:30616"/>
    </ligand>
</feature>
<sequence length="621" mass="68480">MSGIAAVVDWGANSGRVSRSLPILRNRLRHRGAREPECWQDDRVGLLRFGGPEPASPATASLQLREGGPVLTGDLALTNGPALAEETRNRYQGDSVALLDAFDRWGEDAVSRLEGEFAFALWVPASQTLYAVRDRFGIRPLAFSRDPHGLRISSEPAALTGPNAAIDEIWVAQFLGGQNFSETRTPFSGVERLAPGHVLIARKDMYSVRQWWQLAPRVLPAKEAPDALAGALEAAVAERMTDKTGTLLSGGLDSSALTCLAARTTKRRITAYSLRYEALPELDEGPFISAVRSTGNISGVDIYPRLGEGFAAADMLFEEQGFPVMAPNLATLRQGLEHAARQGMRGLIDGHGGDEVVGAGTWHFETLARLHRWGALWRLLQNHDRFSHVSEGRHTLLLLASQHAPWPIRSLLRLGKKPSDTSAWRDLVDRGLADRSALVERVNAALARCHAGLPAQARRHASVMVNPATSDGFEILDRSASRAGVQLHFPFYDRRVVEICLGSSDADKIADGVPRALLRNAMRGILPEVVRCRRDKTDFMAELERSYAADPGGHFKAYRKGFPERLEGYVDPDGLARTIRFLDGAAERPEALMKLSRVYWLDRWLERREKTKTTKVEACLE</sequence>
<dbReference type="GO" id="GO:0005524">
    <property type="term" value="F:ATP binding"/>
    <property type="evidence" value="ECO:0007669"/>
    <property type="project" value="UniProtKB-KW"/>
</dbReference>
<reference evidence="9 10" key="1">
    <citation type="submission" date="2018-03" db="EMBL/GenBank/DDBJ databases">
        <authorList>
            <person name="Keele B.F."/>
        </authorList>
    </citation>
    <scope>NUCLEOTIDE SEQUENCE [LARGE SCALE GENOMIC DNA]</scope>
    <source>
        <strain evidence="9 10">CECT 8504</strain>
    </source>
</reference>
<dbReference type="OrthoDB" id="9763290at2"/>
<gene>
    <name evidence="9" type="primary">asnO</name>
    <name evidence="9" type="ORF">PAA8504_03387</name>
</gene>
<comment type="pathway">
    <text evidence="1">Amino-acid biosynthesis; L-asparagine biosynthesis; L-asparagine from L-aspartate (L-Gln route): step 1/1.</text>
</comment>
<dbReference type="Gene3D" id="3.40.50.620">
    <property type="entry name" value="HUPs"/>
    <property type="match status" value="2"/>
</dbReference>
<keyword evidence="9" id="KW-0436">Ligase</keyword>
<dbReference type="Pfam" id="PF13537">
    <property type="entry name" value="GATase_7"/>
    <property type="match status" value="1"/>
</dbReference>
<dbReference type="EC" id="6.3.5.4" evidence="3"/>
<dbReference type="Gene3D" id="3.60.20.10">
    <property type="entry name" value="Glutamine Phosphoribosylpyrophosphate, subunit 1, domain 1"/>
    <property type="match status" value="1"/>
</dbReference>
<accession>A0A2R8BZL8</accession>
<evidence type="ECO:0000313" key="9">
    <source>
        <dbReference type="EMBL" id="SPJ25536.1"/>
    </source>
</evidence>
<keyword evidence="4 7" id="KW-0547">Nucleotide-binding</keyword>
<dbReference type="InterPro" id="IPR017932">
    <property type="entry name" value="GATase_2_dom"/>
</dbReference>
<dbReference type="InterPro" id="IPR051786">
    <property type="entry name" value="ASN_synthetase/amidase"/>
</dbReference>
<comment type="similarity">
    <text evidence="2">Belongs to the asparagine synthetase family.</text>
</comment>